<keyword evidence="2" id="KW-1185">Reference proteome</keyword>
<comment type="caution">
    <text evidence="1">The sequence shown here is derived from an EMBL/GenBank/DDBJ whole genome shotgun (WGS) entry which is preliminary data.</text>
</comment>
<dbReference type="RefSeq" id="WP_219938255.1">
    <property type="nucleotide sequence ID" value="NZ_JAGFNY010000044.1"/>
</dbReference>
<reference evidence="1 2" key="1">
    <citation type="submission" date="2021-03" db="EMBL/GenBank/DDBJ databases">
        <title>Succinivibrio sp. nov. isolated from feces of cow.</title>
        <authorList>
            <person name="Choi J.-Y."/>
        </authorList>
    </citation>
    <scope>NUCLEOTIDE SEQUENCE [LARGE SCALE GENOMIC DNA]</scope>
    <source>
        <strain evidence="1 2">AGMB01872</strain>
    </source>
</reference>
<organism evidence="1 2">
    <name type="scientific">Succinivibrio faecicola</name>
    <dbReference type="NCBI Taxonomy" id="2820300"/>
    <lineage>
        <taxon>Bacteria</taxon>
        <taxon>Pseudomonadati</taxon>
        <taxon>Pseudomonadota</taxon>
        <taxon>Gammaproteobacteria</taxon>
        <taxon>Aeromonadales</taxon>
        <taxon>Succinivibrionaceae</taxon>
        <taxon>Succinivibrio</taxon>
    </lineage>
</organism>
<dbReference type="Proteomes" id="UP000731465">
    <property type="component" value="Unassembled WGS sequence"/>
</dbReference>
<evidence type="ECO:0000313" key="1">
    <source>
        <dbReference type="EMBL" id="MBW7571031.1"/>
    </source>
</evidence>
<dbReference type="EMBL" id="JAGFNY010000044">
    <property type="protein sequence ID" value="MBW7571031.1"/>
    <property type="molecule type" value="Genomic_DNA"/>
</dbReference>
<accession>A0ABS7DIB3</accession>
<gene>
    <name evidence="1" type="ORF">J5V48_09005</name>
</gene>
<protein>
    <submittedName>
        <fullName evidence="1">Uncharacterized protein</fullName>
    </submittedName>
</protein>
<name>A0ABS7DIB3_9GAMM</name>
<sequence length="112" mass="12938">MNIEQTKRVTAVFNELYEEIKQTSSDLFTGITEQEWKSLKAEATGIVFSYLKNAKQYNFNTLVGGIREFVMIRLLVIKIEHQRKVKQIKENVTAVPPSLEELFSDKNEGELL</sequence>
<proteinExistence type="predicted"/>
<evidence type="ECO:0000313" key="2">
    <source>
        <dbReference type="Proteomes" id="UP000731465"/>
    </source>
</evidence>